<organism evidence="6 7">
    <name type="scientific">Actinoalloteichus hoggarensis</name>
    <dbReference type="NCBI Taxonomy" id="1470176"/>
    <lineage>
        <taxon>Bacteria</taxon>
        <taxon>Bacillati</taxon>
        <taxon>Actinomycetota</taxon>
        <taxon>Actinomycetes</taxon>
        <taxon>Pseudonocardiales</taxon>
        <taxon>Pseudonocardiaceae</taxon>
        <taxon>Actinoalloteichus</taxon>
    </lineage>
</organism>
<dbReference type="EC" id="1.5.3.-" evidence="6"/>
<dbReference type="InterPro" id="IPR006094">
    <property type="entry name" value="Oxid_FAD_bind_N"/>
</dbReference>
<evidence type="ECO:0000256" key="4">
    <source>
        <dbReference type="ARBA" id="ARBA00022827"/>
    </source>
</evidence>
<evidence type="ECO:0000313" key="6">
    <source>
        <dbReference type="EMBL" id="ASO20918.1"/>
    </source>
</evidence>
<dbReference type="Proteomes" id="UP000204221">
    <property type="component" value="Chromosome"/>
</dbReference>
<evidence type="ECO:0000256" key="2">
    <source>
        <dbReference type="ARBA" id="ARBA00005466"/>
    </source>
</evidence>
<accession>A0A221W4Z0</accession>
<dbReference type="OrthoDB" id="5169292at2"/>
<proteinExistence type="inferred from homology"/>
<name>A0A221W4Z0_9PSEU</name>
<reference evidence="6 7" key="1">
    <citation type="submission" date="2017-07" db="EMBL/GenBank/DDBJ databases">
        <title>Complete genome sequence of Actinoalloteichus hoggarensis DSM 45943, type strain of Actinoalloteichus hoggarensis.</title>
        <authorList>
            <person name="Ruckert C."/>
            <person name="Nouioui I."/>
            <person name="Willmese J."/>
            <person name="van Wezel G."/>
            <person name="Klenk H.-P."/>
            <person name="Kalinowski J."/>
            <person name="Zotchev S.B."/>
        </authorList>
    </citation>
    <scope>NUCLEOTIDE SEQUENCE [LARGE SCALE GENOMIC DNA]</scope>
    <source>
        <strain evidence="6 7">DSM 45943</strain>
    </source>
</reference>
<keyword evidence="4" id="KW-0274">FAD</keyword>
<evidence type="ECO:0000256" key="3">
    <source>
        <dbReference type="ARBA" id="ARBA00022630"/>
    </source>
</evidence>
<comment type="cofactor">
    <cofactor evidence="1">
        <name>FAD</name>
        <dbReference type="ChEBI" id="CHEBI:57692"/>
    </cofactor>
</comment>
<comment type="similarity">
    <text evidence="2">Belongs to the oxygen-dependent FAD-linked oxidoreductase family.</text>
</comment>
<dbReference type="SUPFAM" id="SSF56176">
    <property type="entry name" value="FAD-binding/transporter-associated domain-like"/>
    <property type="match status" value="1"/>
</dbReference>
<dbReference type="PANTHER" id="PTHR42973">
    <property type="entry name" value="BINDING OXIDOREDUCTASE, PUTATIVE (AFU_ORTHOLOGUE AFUA_1G17690)-RELATED"/>
    <property type="match status" value="1"/>
</dbReference>
<dbReference type="InterPro" id="IPR036318">
    <property type="entry name" value="FAD-bd_PCMH-like_sf"/>
</dbReference>
<evidence type="ECO:0000256" key="1">
    <source>
        <dbReference type="ARBA" id="ARBA00001974"/>
    </source>
</evidence>
<protein>
    <submittedName>
        <fullName evidence="6">Mitomycin radical oxidase</fullName>
        <ecNumber evidence="6">1.5.3.-</ecNumber>
    </submittedName>
</protein>
<sequence>MTDPKDQDGRVARPGEQAYDVATRVFNLAAPARPAAAVTARTAEQVRSAIRHAIKHGMSVRVHSTGHASATASPMEGALLIRTALSEEVRIDEERRVARVPAGRTWRDVVEAAAPYGLAAPHGTSPTVGVVGYVLRGGMSFYSRHVGLAANSVTAVELVDAGGRLRLVTRESDAELFWALRGGGGGFGVVTAVEIALFPVTGVITGAAYWSAAYAPRLLSAWLRWTDEAPTEAGTSLRMMNLPSLPEIPSALTGGPVVCVAGAVFAEPPDSLDQAVRRAGDLLGPLRTVAEPLLDTWAPGTPTSVLDAHDDPTEPVAVLGDHLLLRDLPATGAAAFLRAVAGDSGSPLVAAELRQLGGAASSPHPAGGALDHLDARFAFMAAGLPGGTGSAQSIMDHCATVRAALAPWDTGRTAPTFVENREQPQGHLDADRRRSVELLRTRVDPQGRFSGDVLPDVDA</sequence>
<dbReference type="RefSeq" id="WP_093942183.1">
    <property type="nucleotide sequence ID" value="NZ_CP022521.1"/>
</dbReference>
<dbReference type="Gene3D" id="3.30.465.10">
    <property type="match status" value="1"/>
</dbReference>
<dbReference type="PANTHER" id="PTHR42973:SF39">
    <property type="entry name" value="FAD-BINDING PCMH-TYPE DOMAIN-CONTAINING PROTEIN"/>
    <property type="match status" value="1"/>
</dbReference>
<dbReference type="InterPro" id="IPR050416">
    <property type="entry name" value="FAD-linked_Oxidoreductase"/>
</dbReference>
<dbReference type="AlphaFoldDB" id="A0A221W4Z0"/>
<evidence type="ECO:0000256" key="5">
    <source>
        <dbReference type="ARBA" id="ARBA00023002"/>
    </source>
</evidence>
<dbReference type="PROSITE" id="PS51387">
    <property type="entry name" value="FAD_PCMH"/>
    <property type="match status" value="1"/>
</dbReference>
<dbReference type="EMBL" id="CP022521">
    <property type="protein sequence ID" value="ASO20918.1"/>
    <property type="molecule type" value="Genomic_DNA"/>
</dbReference>
<dbReference type="KEGG" id="ahg:AHOG_16460"/>
<dbReference type="Gene3D" id="3.30.43.10">
    <property type="entry name" value="Uridine Diphospho-n-acetylenolpyruvylglucosamine Reductase, domain 2"/>
    <property type="match status" value="1"/>
</dbReference>
<dbReference type="InterPro" id="IPR016166">
    <property type="entry name" value="FAD-bd_PCMH"/>
</dbReference>
<keyword evidence="3" id="KW-0285">Flavoprotein</keyword>
<dbReference type="InterPro" id="IPR016169">
    <property type="entry name" value="FAD-bd_PCMH_sub2"/>
</dbReference>
<dbReference type="GO" id="GO:0016491">
    <property type="term" value="F:oxidoreductase activity"/>
    <property type="evidence" value="ECO:0007669"/>
    <property type="project" value="UniProtKB-KW"/>
</dbReference>
<dbReference type="Gene3D" id="3.40.462.20">
    <property type="match status" value="1"/>
</dbReference>
<keyword evidence="7" id="KW-1185">Reference proteome</keyword>
<keyword evidence="5 6" id="KW-0560">Oxidoreductase</keyword>
<dbReference type="GO" id="GO:0071949">
    <property type="term" value="F:FAD binding"/>
    <property type="evidence" value="ECO:0007669"/>
    <property type="project" value="InterPro"/>
</dbReference>
<gene>
    <name evidence="6" type="primary">mcrA1</name>
    <name evidence="6" type="ORF">AHOG_16460</name>
</gene>
<dbReference type="InterPro" id="IPR016167">
    <property type="entry name" value="FAD-bd_PCMH_sub1"/>
</dbReference>
<dbReference type="Pfam" id="PF01565">
    <property type="entry name" value="FAD_binding_4"/>
    <property type="match status" value="1"/>
</dbReference>
<evidence type="ECO:0000313" key="7">
    <source>
        <dbReference type="Proteomes" id="UP000204221"/>
    </source>
</evidence>